<keyword evidence="4" id="KW-1185">Reference proteome</keyword>
<keyword evidence="1" id="KW-0812">Transmembrane</keyword>
<dbReference type="PANTHER" id="PTHR12126">
    <property type="entry name" value="NADH-UBIQUINONE OXIDOREDUCTASE 39 KDA SUBUNIT-RELATED"/>
    <property type="match status" value="1"/>
</dbReference>
<dbReference type="InterPro" id="IPR036291">
    <property type="entry name" value="NAD(P)-bd_dom_sf"/>
</dbReference>
<dbReference type="Pfam" id="PF01370">
    <property type="entry name" value="Epimerase"/>
    <property type="match status" value="1"/>
</dbReference>
<feature type="transmembrane region" description="Helical" evidence="1">
    <location>
        <begin position="356"/>
        <end position="375"/>
    </location>
</feature>
<evidence type="ECO:0000313" key="4">
    <source>
        <dbReference type="Proteomes" id="UP001596031"/>
    </source>
</evidence>
<sequence length="429" mass="45918">MRILLTGASGFIGQHVLAALLADGHHVVCAVRRPESGASAHPRLTYIHADFANDTEQSVWLARLSGVEAVINAVGIFRESGKQSFARLHTLAPCALFAACAAAREVRMVIQLSALGADAGADTPYHLSKKAADDCLAALPLRAWIVQPSLVYGPDGASARVLTGLASMPLGVRLGRAPQLVQPVHIDDVVGAILGLLHGRLPLPPGATSMRVPLVGPEALSFTDYLARLRAGMGMGRQAVLTLPDALARLLAKAGRWLPGALLDEDALRMLERGNTGDPALITRLLGRPPTPIAAFIGAPRAARTLAKLGWLLPLLRWSIVAVWIATAVVSFGLYPVEQSYALLARTGIPPAWQPLMLYGAASFDLLLGLGIALLPRRRPLWAAQLALIGFYTVVIAWKLPEFLFHPYGPLTKNLPLLAAIWLLYEMEE</sequence>
<feature type="transmembrane region" description="Helical" evidence="1">
    <location>
        <begin position="315"/>
        <end position="335"/>
    </location>
</feature>
<dbReference type="PANTHER" id="PTHR12126:SF11">
    <property type="entry name" value="NADH DEHYDROGENASE [UBIQUINONE] 1 ALPHA SUBCOMPLEX SUBUNIT 9, MITOCHONDRIAL"/>
    <property type="match status" value="1"/>
</dbReference>
<keyword evidence="1" id="KW-1133">Transmembrane helix</keyword>
<evidence type="ECO:0000313" key="3">
    <source>
        <dbReference type="EMBL" id="MFC5510770.1"/>
    </source>
</evidence>
<accession>A0ABW0PDN9</accession>
<dbReference type="InterPro" id="IPR001509">
    <property type="entry name" value="Epimerase_deHydtase"/>
</dbReference>
<dbReference type="SUPFAM" id="SSF51735">
    <property type="entry name" value="NAD(P)-binding Rossmann-fold domains"/>
    <property type="match status" value="1"/>
</dbReference>
<reference evidence="4" key="1">
    <citation type="journal article" date="2019" name="Int. J. Syst. Evol. Microbiol.">
        <title>The Global Catalogue of Microorganisms (GCM) 10K type strain sequencing project: providing services to taxonomists for standard genome sequencing and annotation.</title>
        <authorList>
            <consortium name="The Broad Institute Genomics Platform"/>
            <consortium name="The Broad Institute Genome Sequencing Center for Infectious Disease"/>
            <person name="Wu L."/>
            <person name="Ma J."/>
        </authorList>
    </citation>
    <scope>NUCLEOTIDE SEQUENCE [LARGE SCALE GENOMIC DNA]</scope>
    <source>
        <strain evidence="4">CCUG 38813</strain>
    </source>
</reference>
<feature type="domain" description="NAD-dependent epimerase/dehydratase" evidence="2">
    <location>
        <begin position="3"/>
        <end position="197"/>
    </location>
</feature>
<evidence type="ECO:0000259" key="2">
    <source>
        <dbReference type="Pfam" id="PF01370"/>
    </source>
</evidence>
<dbReference type="InterPro" id="IPR051207">
    <property type="entry name" value="ComplexI_NDUFA9_subunit"/>
</dbReference>
<dbReference type="Proteomes" id="UP001596031">
    <property type="component" value="Unassembled WGS sequence"/>
</dbReference>
<comment type="caution">
    <text evidence="3">The sequence shown here is derived from an EMBL/GenBank/DDBJ whole genome shotgun (WGS) entry which is preliminary data.</text>
</comment>
<proteinExistence type="predicted"/>
<dbReference type="Pfam" id="PF13781">
    <property type="entry name" value="DoxX_3"/>
    <property type="match status" value="1"/>
</dbReference>
<feature type="transmembrane region" description="Helical" evidence="1">
    <location>
        <begin position="381"/>
        <end position="398"/>
    </location>
</feature>
<protein>
    <submittedName>
        <fullName evidence="3">SDR family oxidoreductase</fullName>
    </submittedName>
</protein>
<dbReference type="Gene3D" id="3.40.50.720">
    <property type="entry name" value="NAD(P)-binding Rossmann-like Domain"/>
    <property type="match status" value="1"/>
</dbReference>
<name>A0ABW0PDN9_9BURK</name>
<keyword evidence="1" id="KW-0472">Membrane</keyword>
<organism evidence="3 4">
    <name type="scientific">Massilia jejuensis</name>
    <dbReference type="NCBI Taxonomy" id="648894"/>
    <lineage>
        <taxon>Bacteria</taxon>
        <taxon>Pseudomonadati</taxon>
        <taxon>Pseudomonadota</taxon>
        <taxon>Betaproteobacteria</taxon>
        <taxon>Burkholderiales</taxon>
        <taxon>Oxalobacteraceae</taxon>
        <taxon>Telluria group</taxon>
        <taxon>Massilia</taxon>
    </lineage>
</organism>
<dbReference type="InterPro" id="IPR025695">
    <property type="entry name" value="DoxX-like"/>
</dbReference>
<dbReference type="EMBL" id="JBHSMS010000023">
    <property type="protein sequence ID" value="MFC5510770.1"/>
    <property type="molecule type" value="Genomic_DNA"/>
</dbReference>
<dbReference type="RefSeq" id="WP_379718402.1">
    <property type="nucleotide sequence ID" value="NZ_JBHSMS010000023.1"/>
</dbReference>
<evidence type="ECO:0000256" key="1">
    <source>
        <dbReference type="SAM" id="Phobius"/>
    </source>
</evidence>
<gene>
    <name evidence="3" type="ORF">ACFPOU_06505</name>
</gene>